<dbReference type="Pfam" id="PF13088">
    <property type="entry name" value="BNR_2"/>
    <property type="match status" value="1"/>
</dbReference>
<dbReference type="CDD" id="cd15482">
    <property type="entry name" value="Sialidase_non-viral"/>
    <property type="match status" value="1"/>
</dbReference>
<dbReference type="EC" id="3.2.1.18" evidence="3"/>
<name>A0ABU2BMK0_9MICC</name>
<accession>A0ABU2BMK0</accession>
<dbReference type="InterPro" id="IPR036278">
    <property type="entry name" value="Sialidase_sf"/>
</dbReference>
<dbReference type="EMBL" id="JAVDYI010000001">
    <property type="protein sequence ID" value="MDR7359887.1"/>
    <property type="molecule type" value="Genomic_DNA"/>
</dbReference>
<feature type="domain" description="Sialidase" evidence="6">
    <location>
        <begin position="100"/>
        <end position="398"/>
    </location>
</feature>
<dbReference type="PANTHER" id="PTHR10628:SF30">
    <property type="entry name" value="EXO-ALPHA-SIALIDASE"/>
    <property type="match status" value="1"/>
</dbReference>
<comment type="catalytic activity">
    <reaction evidence="1">
        <text>Hydrolysis of alpha-(2-&gt;3)-, alpha-(2-&gt;6)-, alpha-(2-&gt;8)- glycosidic linkages of terminal sialic acid residues in oligosaccharides, glycoproteins, glycolipids, colominic acid and synthetic substrates.</text>
        <dbReference type="EC" id="3.2.1.18"/>
    </reaction>
</comment>
<protein>
    <recommendedName>
        <fullName evidence="3">exo-alpha-sialidase</fullName>
        <ecNumber evidence="3">3.2.1.18</ecNumber>
    </recommendedName>
</protein>
<dbReference type="InterPro" id="IPR013783">
    <property type="entry name" value="Ig-like_fold"/>
</dbReference>
<evidence type="ECO:0000256" key="4">
    <source>
        <dbReference type="SAM" id="SignalP"/>
    </source>
</evidence>
<keyword evidence="8" id="KW-1185">Reference proteome</keyword>
<feature type="signal peptide" evidence="4">
    <location>
        <begin position="1"/>
        <end position="31"/>
    </location>
</feature>
<evidence type="ECO:0000313" key="7">
    <source>
        <dbReference type="EMBL" id="MDR7359887.1"/>
    </source>
</evidence>
<evidence type="ECO:0000259" key="5">
    <source>
        <dbReference type="Pfam" id="PF10633"/>
    </source>
</evidence>
<dbReference type="InterPro" id="IPR018905">
    <property type="entry name" value="A-galactase_NEW3"/>
</dbReference>
<feature type="domain" description="Alpha-galactosidase NEW3" evidence="5">
    <location>
        <begin position="435"/>
        <end position="504"/>
    </location>
</feature>
<keyword evidence="7" id="KW-0378">Hydrolase</keyword>
<gene>
    <name evidence="7" type="ORF">J2S64_003578</name>
</gene>
<feature type="chain" id="PRO_5045608348" description="exo-alpha-sialidase" evidence="4">
    <location>
        <begin position="32"/>
        <end position="878"/>
    </location>
</feature>
<evidence type="ECO:0000256" key="1">
    <source>
        <dbReference type="ARBA" id="ARBA00000427"/>
    </source>
</evidence>
<dbReference type="GO" id="GO:0004308">
    <property type="term" value="F:exo-alpha-sialidase activity"/>
    <property type="evidence" value="ECO:0007669"/>
    <property type="project" value="UniProtKB-EC"/>
</dbReference>
<evidence type="ECO:0000256" key="3">
    <source>
        <dbReference type="ARBA" id="ARBA00012733"/>
    </source>
</evidence>
<dbReference type="PANTHER" id="PTHR10628">
    <property type="entry name" value="SIALIDASE"/>
    <property type="match status" value="1"/>
</dbReference>
<evidence type="ECO:0000259" key="6">
    <source>
        <dbReference type="Pfam" id="PF13088"/>
    </source>
</evidence>
<evidence type="ECO:0000256" key="2">
    <source>
        <dbReference type="ARBA" id="ARBA00009348"/>
    </source>
</evidence>
<dbReference type="RefSeq" id="WP_310292503.1">
    <property type="nucleotide sequence ID" value="NZ_BAAAWO010000001.1"/>
</dbReference>
<dbReference type="InterPro" id="IPR014756">
    <property type="entry name" value="Ig_E-set"/>
</dbReference>
<dbReference type="Gene3D" id="2.120.10.10">
    <property type="match status" value="1"/>
</dbReference>
<keyword evidence="4" id="KW-0732">Signal</keyword>
<dbReference type="SUPFAM" id="SSF50939">
    <property type="entry name" value="Sialidases"/>
    <property type="match status" value="1"/>
</dbReference>
<keyword evidence="7" id="KW-0326">Glycosidase</keyword>
<comment type="caution">
    <text evidence="7">The sequence shown here is derived from an EMBL/GenBank/DDBJ whole genome shotgun (WGS) entry which is preliminary data.</text>
</comment>
<comment type="similarity">
    <text evidence="2">Belongs to the glycosyl hydrolase 33 family.</text>
</comment>
<dbReference type="Pfam" id="PF10633">
    <property type="entry name" value="NPCBM_assoc"/>
    <property type="match status" value="1"/>
</dbReference>
<dbReference type="Gene3D" id="2.60.40.10">
    <property type="entry name" value="Immunoglobulins"/>
    <property type="match status" value="2"/>
</dbReference>
<proteinExistence type="inferred from homology"/>
<evidence type="ECO:0000313" key="8">
    <source>
        <dbReference type="Proteomes" id="UP001183817"/>
    </source>
</evidence>
<reference evidence="7 8" key="1">
    <citation type="submission" date="2023-07" db="EMBL/GenBank/DDBJ databases">
        <title>Sequencing the genomes of 1000 actinobacteria strains.</title>
        <authorList>
            <person name="Klenk H.-P."/>
        </authorList>
    </citation>
    <scope>NUCLEOTIDE SEQUENCE [LARGE SCALE GENOMIC DNA]</scope>
    <source>
        <strain evidence="7 8">DSM 20167</strain>
    </source>
</reference>
<dbReference type="InterPro" id="IPR011040">
    <property type="entry name" value="Sialidase"/>
</dbReference>
<dbReference type="Proteomes" id="UP001183817">
    <property type="component" value="Unassembled WGS sequence"/>
</dbReference>
<dbReference type="SUPFAM" id="SSF81296">
    <property type="entry name" value="E set domains"/>
    <property type="match status" value="1"/>
</dbReference>
<dbReference type="InterPro" id="IPR026856">
    <property type="entry name" value="Sialidase_fam"/>
</dbReference>
<sequence>MTAHHKPRLSRAARPLATAAMIAMLAPVALAGSASAALPVPGNDPFAAPGSYSEENLAADRTGENYFYRIPALAHLGNGVVLSSWGARPNSAADAPNANSIVMRRSTDNGKTFGPMTTIAAGHLGDAEEPKYGYSDPSFVVDEQTNTIFAFFVYSKDQGFHGSTWGNDDADRNVISAAVVSSTDGGVTLSEPRLITDVAKPGADSTPEPGDVKTTFATSGAGIQLRYGPHAGRLIQQYAGLVLQEDGSTPIQAYSLYSDDHGQTWERGEFLGTGMDENKVVELSDGRVMLNSRDSNNGGFRKVAISTDGGHSYSPVETDTELVDPTNNAHVTRMYPEAAEGSQDAKMLLYTGANHPTERRNVSARVSCDDGETWPGLRTIRSGFSAYSVATALDDGMYGVFYEGSYTNDLPLATFDRDWLNVACAPLAAEALALDAGASAEASLVISNQEDTALSGTLTLTGPAGWSAGTAELSALAAGAKTTLTLPVTAPSTANGAVKLQARFTAADGRTSHSTVTAQVKGQSIISLEVSGKRSDAGRDLAAMPYSAGEKLPYAFHVANTGNTTAWVVPTAGNFAPLVAAPVGQPSPAGNCRYSSLAAGASYDCTTPRHTVTEAEVADGFFKPSSTWTTGRIPDYATVVKEYSIDGGEVDLVVRAPGLSAIAAAGTFTDVDGNGHASAGDTVKHAVDLGNTGNVRLTGIHAGDQALAGELTPGAALETEIVHELTAEEAAAGELAGRTMEFEAANGSKRAVAQLELSAVQLPRDPAAWEPNDAETQAPAGSRLSFVPEAGAARWDGNYSVALDLARGTNASVFHLFEDGKLIHGQQLEVNSPQSQRAVVQLRGRADGTRVYTAELENAAGIAKSLPLRVTVDSGRAE</sequence>
<organism evidence="7 8">
    <name type="scientific">Paeniglutamicibacter sulfureus</name>
    <dbReference type="NCBI Taxonomy" id="43666"/>
    <lineage>
        <taxon>Bacteria</taxon>
        <taxon>Bacillati</taxon>
        <taxon>Actinomycetota</taxon>
        <taxon>Actinomycetes</taxon>
        <taxon>Micrococcales</taxon>
        <taxon>Micrococcaceae</taxon>
        <taxon>Paeniglutamicibacter</taxon>
    </lineage>
</organism>